<evidence type="ECO:0000313" key="6">
    <source>
        <dbReference type="EMBL" id="CEK87664.1"/>
    </source>
</evidence>
<dbReference type="PANTHER" id="PTHR10671:SF108">
    <property type="entry name" value="CLAUDIN FAMILY PROTEIN-RELATED"/>
    <property type="match status" value="1"/>
</dbReference>
<feature type="transmembrane region" description="Helical" evidence="5">
    <location>
        <begin position="140"/>
        <end position="159"/>
    </location>
</feature>
<keyword evidence="3 5" id="KW-1133">Transmembrane helix</keyword>
<comment type="subcellular location">
    <subcellularLocation>
        <location evidence="1">Membrane</location>
        <topology evidence="1">Multi-pass membrane protein</topology>
    </subcellularLocation>
</comment>
<dbReference type="AlphaFoldDB" id="A0A0B7B2U0"/>
<feature type="non-terminal residue" evidence="6">
    <location>
        <position position="231"/>
    </location>
</feature>
<dbReference type="InterPro" id="IPR050579">
    <property type="entry name" value="PMP-22/EMP/MP20-like"/>
</dbReference>
<accession>A0A0B7B2U0</accession>
<protein>
    <submittedName>
        <fullName evidence="6">Uncharacterized protein</fullName>
    </submittedName>
</protein>
<feature type="transmembrane region" description="Helical" evidence="5">
    <location>
        <begin position="101"/>
        <end position="128"/>
    </location>
</feature>
<dbReference type="Pfam" id="PF13903">
    <property type="entry name" value="Claudin_2"/>
    <property type="match status" value="1"/>
</dbReference>
<dbReference type="InterPro" id="IPR004031">
    <property type="entry name" value="PMP22/EMP/MP20/Claudin"/>
</dbReference>
<evidence type="ECO:0000256" key="2">
    <source>
        <dbReference type="ARBA" id="ARBA00022692"/>
    </source>
</evidence>
<name>A0A0B7B2U0_9EUPU</name>
<gene>
    <name evidence="6" type="primary">ORF160646</name>
</gene>
<reference evidence="6" key="1">
    <citation type="submission" date="2014-12" db="EMBL/GenBank/DDBJ databases">
        <title>Insight into the proteome of Arion vulgaris.</title>
        <authorList>
            <person name="Aradska J."/>
            <person name="Bulat T."/>
            <person name="Smidak R."/>
            <person name="Sarate P."/>
            <person name="Gangsoo J."/>
            <person name="Sialana F."/>
            <person name="Bilban M."/>
            <person name="Lubec G."/>
        </authorList>
    </citation>
    <scope>NUCLEOTIDE SEQUENCE</scope>
    <source>
        <tissue evidence="6">Skin</tissue>
    </source>
</reference>
<keyword evidence="4 5" id="KW-0472">Membrane</keyword>
<evidence type="ECO:0000256" key="4">
    <source>
        <dbReference type="ARBA" id="ARBA00023136"/>
    </source>
</evidence>
<dbReference type="GO" id="GO:0005886">
    <property type="term" value="C:plasma membrane"/>
    <property type="evidence" value="ECO:0007669"/>
    <property type="project" value="TreeGrafter"/>
</dbReference>
<organism evidence="6">
    <name type="scientific">Arion vulgaris</name>
    <dbReference type="NCBI Taxonomy" id="1028688"/>
    <lineage>
        <taxon>Eukaryota</taxon>
        <taxon>Metazoa</taxon>
        <taxon>Spiralia</taxon>
        <taxon>Lophotrochozoa</taxon>
        <taxon>Mollusca</taxon>
        <taxon>Gastropoda</taxon>
        <taxon>Heterobranchia</taxon>
        <taxon>Euthyneura</taxon>
        <taxon>Panpulmonata</taxon>
        <taxon>Eupulmonata</taxon>
        <taxon>Stylommatophora</taxon>
        <taxon>Helicina</taxon>
        <taxon>Arionoidea</taxon>
        <taxon>Arionidae</taxon>
        <taxon>Arion</taxon>
    </lineage>
</organism>
<keyword evidence="2 5" id="KW-0812">Transmembrane</keyword>
<sequence length="231" mass="25408">MMSVKCMRRASKVFFRLGQILLAWGMICFAVSLGTAYWVIRPTIDFQKQKIKLNEAIVTKNYGIFVACRQSEVHNAISKNNGICGSLFDNLSFNNTGTARYIQIAMSVAGGLYIVSFSLELVQCLPILRFRNFIAKNRMVEMFAGIATVLVLINMVIFAGEIKNKAERVSGQDDEEVGWSFAVAMIGLGLCILGLILVTIFRELPLSGDGKKGGSWLRPASMNVSAKMGSS</sequence>
<dbReference type="PANTHER" id="PTHR10671">
    <property type="entry name" value="EPITHELIAL MEMBRANE PROTEIN-RELATED"/>
    <property type="match status" value="1"/>
</dbReference>
<dbReference type="Gene3D" id="1.20.140.150">
    <property type="match status" value="1"/>
</dbReference>
<evidence type="ECO:0000256" key="1">
    <source>
        <dbReference type="ARBA" id="ARBA00004141"/>
    </source>
</evidence>
<feature type="transmembrane region" description="Helical" evidence="5">
    <location>
        <begin position="179"/>
        <end position="201"/>
    </location>
</feature>
<proteinExistence type="predicted"/>
<dbReference type="EMBL" id="HACG01040799">
    <property type="protein sequence ID" value="CEK87664.1"/>
    <property type="molecule type" value="Transcribed_RNA"/>
</dbReference>
<evidence type="ECO:0000256" key="5">
    <source>
        <dbReference type="SAM" id="Phobius"/>
    </source>
</evidence>
<evidence type="ECO:0000256" key="3">
    <source>
        <dbReference type="ARBA" id="ARBA00022989"/>
    </source>
</evidence>
<feature type="transmembrane region" description="Helical" evidence="5">
    <location>
        <begin position="21"/>
        <end position="40"/>
    </location>
</feature>